<dbReference type="Proteomes" id="UP000267246">
    <property type="component" value="Unassembled WGS sequence"/>
</dbReference>
<dbReference type="PROSITE" id="PS51098">
    <property type="entry name" value="PTS_EIIB_TYPE_1"/>
    <property type="match status" value="1"/>
</dbReference>
<dbReference type="RefSeq" id="WP_121941019.1">
    <property type="nucleotide sequence ID" value="NZ_CP137846.1"/>
</dbReference>
<dbReference type="OrthoDB" id="400941at2"/>
<evidence type="ECO:0000313" key="6">
    <source>
        <dbReference type="EMBL" id="RMA77419.1"/>
    </source>
</evidence>
<dbReference type="SUPFAM" id="SSF55604">
    <property type="entry name" value="Glucose permease domain IIB"/>
    <property type="match status" value="1"/>
</dbReference>
<keyword evidence="4" id="KW-0472">Membrane</keyword>
<evidence type="ECO:0000256" key="4">
    <source>
        <dbReference type="SAM" id="Phobius"/>
    </source>
</evidence>
<keyword evidence="4" id="KW-1133">Transmembrane helix</keyword>
<evidence type="ECO:0000259" key="5">
    <source>
        <dbReference type="PROSITE" id="PS51098"/>
    </source>
</evidence>
<feature type="transmembrane region" description="Helical" evidence="4">
    <location>
        <begin position="6"/>
        <end position="24"/>
    </location>
</feature>
<keyword evidence="1" id="KW-0808">Transferase</keyword>
<dbReference type="InterPro" id="IPR036878">
    <property type="entry name" value="Glu_permease_IIB"/>
</dbReference>
<keyword evidence="4" id="KW-0812">Transmembrane</keyword>
<comment type="caution">
    <text evidence="3">Lacks conserved residue(s) required for the propagation of feature annotation.</text>
</comment>
<proteinExistence type="predicted"/>
<dbReference type="AlphaFoldDB" id="A0A3M0A1W1"/>
<reference evidence="6 7" key="1">
    <citation type="submission" date="2018-10" db="EMBL/GenBank/DDBJ databases">
        <title>Genomic Encyclopedia of Archaeal and Bacterial Type Strains, Phase II (KMG-II): from individual species to whole genera.</title>
        <authorList>
            <person name="Goeker M."/>
        </authorList>
    </citation>
    <scope>NUCLEOTIDE SEQUENCE [LARGE SCALE GENOMIC DNA]</scope>
    <source>
        <strain evidence="6 7">ATCC 29870</strain>
    </source>
</reference>
<dbReference type="InterPro" id="IPR001996">
    <property type="entry name" value="PTS_IIB_1"/>
</dbReference>
<evidence type="ECO:0000313" key="7">
    <source>
        <dbReference type="Proteomes" id="UP000267246"/>
    </source>
</evidence>
<evidence type="ECO:0000256" key="2">
    <source>
        <dbReference type="ARBA" id="ARBA00022683"/>
    </source>
</evidence>
<name>A0A3M0A1W1_9BACT</name>
<gene>
    <name evidence="6" type="ORF">JN00_0584</name>
</gene>
<keyword evidence="7" id="KW-1185">Reference proteome</keyword>
<dbReference type="EMBL" id="REFI01000012">
    <property type="protein sequence ID" value="RMA77419.1"/>
    <property type="molecule type" value="Genomic_DNA"/>
</dbReference>
<dbReference type="GO" id="GO:0009401">
    <property type="term" value="P:phosphoenolpyruvate-dependent sugar phosphotransferase system"/>
    <property type="evidence" value="ECO:0007669"/>
    <property type="project" value="UniProtKB-KW"/>
</dbReference>
<comment type="caution">
    <text evidence="6">The sequence shown here is derived from an EMBL/GenBank/DDBJ whole genome shotgun (WGS) entry which is preliminary data.</text>
</comment>
<dbReference type="GO" id="GO:0008982">
    <property type="term" value="F:protein-N(PI)-phosphohistidine-sugar phosphotransferase activity"/>
    <property type="evidence" value="ECO:0007669"/>
    <property type="project" value="InterPro"/>
</dbReference>
<feature type="domain" description="PTS EIIB type-1" evidence="5">
    <location>
        <begin position="44"/>
        <end position="124"/>
    </location>
</feature>
<keyword evidence="2" id="KW-0598">Phosphotransferase system</keyword>
<protein>
    <submittedName>
        <fullName evidence="6">PTS system IIB component (Glc family)</fullName>
    </submittedName>
</protein>
<sequence>MTCKQKALYVFLIIITFGLILIWWNKKYKKTKVSTELSTNTKLPFKFEKLVELLGNKDNLESATSTNKVVKINFKDRKLIKAEDIAKLDGVSGITFQSKAISLVVGNCANQVEKLINSEVNDGK</sequence>
<organism evidence="6 7">
    <name type="scientific">Metamycoplasma subdolum</name>
    <dbReference type="NCBI Taxonomy" id="92407"/>
    <lineage>
        <taxon>Bacteria</taxon>
        <taxon>Bacillati</taxon>
        <taxon>Mycoplasmatota</taxon>
        <taxon>Mycoplasmoidales</taxon>
        <taxon>Metamycoplasmataceae</taxon>
        <taxon>Metamycoplasma</taxon>
    </lineage>
</organism>
<accession>A0A3M0A1W1</accession>
<dbReference type="Gene3D" id="3.30.1360.60">
    <property type="entry name" value="Glucose permease domain IIB"/>
    <property type="match status" value="1"/>
</dbReference>
<evidence type="ECO:0000256" key="1">
    <source>
        <dbReference type="ARBA" id="ARBA00022679"/>
    </source>
</evidence>
<evidence type="ECO:0000256" key="3">
    <source>
        <dbReference type="PROSITE-ProRule" id="PRU00421"/>
    </source>
</evidence>